<reference evidence="1" key="1">
    <citation type="submission" date="2022-04" db="EMBL/GenBank/DDBJ databases">
        <title>Chromosome-scale genome assembly of Holotrichia oblita Faldermann.</title>
        <authorList>
            <person name="Rongchong L."/>
        </authorList>
    </citation>
    <scope>NUCLEOTIDE SEQUENCE</scope>
    <source>
        <strain evidence="1">81SQS9</strain>
    </source>
</reference>
<evidence type="ECO:0000313" key="1">
    <source>
        <dbReference type="EMBL" id="KAI4470221.1"/>
    </source>
</evidence>
<accession>A0ACB9TTT2</accession>
<dbReference type="Proteomes" id="UP001056778">
    <property type="component" value="Chromosome 1"/>
</dbReference>
<proteinExistence type="predicted"/>
<gene>
    <name evidence="1" type="ORF">MML48_1g17564</name>
</gene>
<name>A0ACB9TTT2_HOLOL</name>
<sequence length="253" mass="29303">MTNTKNVSGKICSTEKTSEKSIHKKKLVSGSEDENSENKFDDFSDECISIENLKEKNHTKIEMEKYYAVMYDTGWYIGKAIGEKRKEEDKQKVKIKFLKEDLEDYVWPKQDDIQEVDEEQIFYGRLQILGCQPLKLSRADREATADEDLESVINKVKQVDNTCAFTKCKKKVVDFAITCKYCNSRFCPTHGLPEIHGCGEAVRRDEKRKFLHPDTKLSEDKHDQAATKLQMKLKQLQQERKSKQGFGSKGKKK</sequence>
<evidence type="ECO:0000313" key="2">
    <source>
        <dbReference type="Proteomes" id="UP001056778"/>
    </source>
</evidence>
<protein>
    <submittedName>
        <fullName evidence="1">An1-like zinc finger</fullName>
    </submittedName>
</protein>
<comment type="caution">
    <text evidence="1">The sequence shown here is derived from an EMBL/GenBank/DDBJ whole genome shotgun (WGS) entry which is preliminary data.</text>
</comment>
<dbReference type="EMBL" id="CM043015">
    <property type="protein sequence ID" value="KAI4470221.1"/>
    <property type="molecule type" value="Genomic_DNA"/>
</dbReference>
<keyword evidence="2" id="KW-1185">Reference proteome</keyword>
<organism evidence="1 2">
    <name type="scientific">Holotrichia oblita</name>
    <name type="common">Chafer beetle</name>
    <dbReference type="NCBI Taxonomy" id="644536"/>
    <lineage>
        <taxon>Eukaryota</taxon>
        <taxon>Metazoa</taxon>
        <taxon>Ecdysozoa</taxon>
        <taxon>Arthropoda</taxon>
        <taxon>Hexapoda</taxon>
        <taxon>Insecta</taxon>
        <taxon>Pterygota</taxon>
        <taxon>Neoptera</taxon>
        <taxon>Endopterygota</taxon>
        <taxon>Coleoptera</taxon>
        <taxon>Polyphaga</taxon>
        <taxon>Scarabaeiformia</taxon>
        <taxon>Scarabaeidae</taxon>
        <taxon>Melolonthinae</taxon>
        <taxon>Holotrichia</taxon>
    </lineage>
</organism>